<sequence>MTKKSNDAGVDGFVKHEQGLIVVQCKRNSENNLIGRPLVQQFKGVIEENNAFRGYIVTTSKFTKEALESAKMNDKLLLVDMEQLVEWHLNNGFVV</sequence>
<dbReference type="InterPro" id="IPR011335">
    <property type="entry name" value="Restrct_endonuc-II-like"/>
</dbReference>
<gene>
    <name evidence="2" type="primary">mrr</name>
    <name evidence="2" type="ORF">KPC_1125</name>
</gene>
<dbReference type="InterPro" id="IPR011856">
    <property type="entry name" value="tRNA_endonuc-like_dom_sf"/>
</dbReference>
<dbReference type="InterPro" id="IPR052906">
    <property type="entry name" value="Type_IV_Methyl-Rstrct_Enzyme"/>
</dbReference>
<dbReference type="PANTHER" id="PTHR30015:SF7">
    <property type="entry name" value="TYPE IV METHYL-DIRECTED RESTRICTION ENZYME ECOKMRR"/>
    <property type="match status" value="1"/>
</dbReference>
<organism evidence="2 3">
    <name type="scientific">Acinetobacter stercoris</name>
    <dbReference type="NCBI Taxonomy" id="2126983"/>
    <lineage>
        <taxon>Bacteria</taxon>
        <taxon>Pseudomonadati</taxon>
        <taxon>Pseudomonadota</taxon>
        <taxon>Gammaproteobacteria</taxon>
        <taxon>Moraxellales</taxon>
        <taxon>Moraxellaceae</taxon>
        <taxon>Acinetobacter</taxon>
    </lineage>
</organism>
<reference evidence="3" key="1">
    <citation type="submission" date="2018-03" db="EMBL/GenBank/DDBJ databases">
        <authorList>
            <person name="Blom J."/>
        </authorList>
    </citation>
    <scope>NUCLEOTIDE SEQUENCE [LARGE SCALE GENOMIC DNA]</scope>
    <source>
        <strain evidence="3">KPC-SM-21</strain>
    </source>
</reference>
<dbReference type="GO" id="GO:0003677">
    <property type="term" value="F:DNA binding"/>
    <property type="evidence" value="ECO:0007669"/>
    <property type="project" value="InterPro"/>
</dbReference>
<evidence type="ECO:0000313" key="2">
    <source>
        <dbReference type="EMBL" id="SPL69947.1"/>
    </source>
</evidence>
<dbReference type="InParanoid" id="A0A2U3MWY6"/>
<dbReference type="Proteomes" id="UP000245974">
    <property type="component" value="Unassembled WGS sequence"/>
</dbReference>
<protein>
    <submittedName>
        <fullName evidence="2">Mrr restriction system protein</fullName>
    </submittedName>
</protein>
<dbReference type="EMBL" id="OOGT01000035">
    <property type="protein sequence ID" value="SPL69947.1"/>
    <property type="molecule type" value="Genomic_DNA"/>
</dbReference>
<dbReference type="PANTHER" id="PTHR30015">
    <property type="entry name" value="MRR RESTRICTION SYSTEM PROTEIN"/>
    <property type="match status" value="1"/>
</dbReference>
<name>A0A2U3MWY6_9GAMM</name>
<dbReference type="SUPFAM" id="SSF52980">
    <property type="entry name" value="Restriction endonuclease-like"/>
    <property type="match status" value="1"/>
</dbReference>
<dbReference type="GO" id="GO:0015666">
    <property type="term" value="F:restriction endodeoxyribonuclease activity"/>
    <property type="evidence" value="ECO:0007669"/>
    <property type="project" value="TreeGrafter"/>
</dbReference>
<feature type="domain" description="Restriction endonuclease type IV Mrr" evidence="1">
    <location>
        <begin position="2"/>
        <end position="87"/>
    </location>
</feature>
<evidence type="ECO:0000313" key="3">
    <source>
        <dbReference type="Proteomes" id="UP000245974"/>
    </source>
</evidence>
<accession>A0A2U3MWY6</accession>
<dbReference type="AlphaFoldDB" id="A0A2U3MWY6"/>
<dbReference type="InterPro" id="IPR007560">
    <property type="entry name" value="Restrct_endonuc_IV_Mrr"/>
</dbReference>
<dbReference type="OrthoDB" id="9803736at2"/>
<dbReference type="GO" id="GO:0009307">
    <property type="term" value="P:DNA restriction-modification system"/>
    <property type="evidence" value="ECO:0007669"/>
    <property type="project" value="InterPro"/>
</dbReference>
<proteinExistence type="predicted"/>
<dbReference type="Gene3D" id="3.40.1350.10">
    <property type="match status" value="1"/>
</dbReference>
<keyword evidence="3" id="KW-1185">Reference proteome</keyword>
<evidence type="ECO:0000259" key="1">
    <source>
        <dbReference type="Pfam" id="PF04471"/>
    </source>
</evidence>
<dbReference type="Pfam" id="PF04471">
    <property type="entry name" value="Mrr_cat"/>
    <property type="match status" value="1"/>
</dbReference>